<dbReference type="PANTHER" id="PTHR12411">
    <property type="entry name" value="CYSTEINE PROTEASE FAMILY C1-RELATED"/>
    <property type="match status" value="1"/>
</dbReference>
<dbReference type="InterPro" id="IPR025661">
    <property type="entry name" value="Pept_asp_AS"/>
</dbReference>
<comment type="similarity">
    <text evidence="2">Belongs to the peptidase C1 family.</text>
</comment>
<feature type="domain" description="Peptidase C1A papain C-terminal" evidence="14">
    <location>
        <begin position="128"/>
        <end position="361"/>
    </location>
</feature>
<dbReference type="GO" id="GO:0008234">
    <property type="term" value="F:cysteine-type peptidase activity"/>
    <property type="evidence" value="ECO:0007669"/>
    <property type="project" value="UniProtKB-KW"/>
</dbReference>
<evidence type="ECO:0000256" key="3">
    <source>
        <dbReference type="ARBA" id="ARBA00022670"/>
    </source>
</evidence>
<name>A0A9B0WKN2_CHRAS</name>
<organism evidence="16 17">
    <name type="scientific">Chrysochloris asiatica</name>
    <name type="common">Cape golden mole</name>
    <dbReference type="NCBI Taxonomy" id="185453"/>
    <lineage>
        <taxon>Eukaryota</taxon>
        <taxon>Metazoa</taxon>
        <taxon>Chordata</taxon>
        <taxon>Craniata</taxon>
        <taxon>Vertebrata</taxon>
        <taxon>Euteleostomi</taxon>
        <taxon>Mammalia</taxon>
        <taxon>Eutheria</taxon>
        <taxon>Afrotheria</taxon>
        <taxon>Chrysochloridae</taxon>
        <taxon>Chrysochlorinae</taxon>
        <taxon>Chrysochloris</taxon>
    </lineage>
</organism>
<evidence type="ECO:0000256" key="1">
    <source>
        <dbReference type="ARBA" id="ARBA00004240"/>
    </source>
</evidence>
<evidence type="ECO:0000256" key="7">
    <source>
        <dbReference type="ARBA" id="ARBA00022824"/>
    </source>
</evidence>
<evidence type="ECO:0000256" key="13">
    <source>
        <dbReference type="SAM" id="SignalP"/>
    </source>
</evidence>
<evidence type="ECO:0000259" key="15">
    <source>
        <dbReference type="SMART" id="SM00848"/>
    </source>
</evidence>
<dbReference type="PROSITE" id="PS00639">
    <property type="entry name" value="THIOL_PROTEASE_HIS"/>
    <property type="match status" value="1"/>
</dbReference>
<evidence type="ECO:0000313" key="17">
    <source>
        <dbReference type="RefSeq" id="XP_006861134.1"/>
    </source>
</evidence>
<evidence type="ECO:0000256" key="6">
    <source>
        <dbReference type="ARBA" id="ARBA00022807"/>
    </source>
</evidence>
<dbReference type="GO" id="GO:0005783">
    <property type="term" value="C:endoplasmic reticulum"/>
    <property type="evidence" value="ECO:0007669"/>
    <property type="project" value="UniProtKB-SubCell"/>
</dbReference>
<dbReference type="InterPro" id="IPR039417">
    <property type="entry name" value="Peptidase_C1A_papain-like"/>
</dbReference>
<evidence type="ECO:0000256" key="8">
    <source>
        <dbReference type="ARBA" id="ARBA00023145"/>
    </source>
</evidence>
<dbReference type="InterPro" id="IPR025660">
    <property type="entry name" value="Pept_his_AS"/>
</dbReference>
<keyword evidence="16" id="KW-1185">Reference proteome</keyword>
<evidence type="ECO:0000256" key="4">
    <source>
        <dbReference type="ARBA" id="ARBA00022729"/>
    </source>
</evidence>
<evidence type="ECO:0000256" key="11">
    <source>
        <dbReference type="ARBA" id="ARBA00054179"/>
    </source>
</evidence>
<dbReference type="CDD" id="cd02248">
    <property type="entry name" value="Peptidase_C1A"/>
    <property type="match status" value="1"/>
</dbReference>
<keyword evidence="4 13" id="KW-0732">Signal</keyword>
<dbReference type="PROSITE" id="PS00640">
    <property type="entry name" value="THIOL_PROTEASE_ASN"/>
    <property type="match status" value="1"/>
</dbReference>
<dbReference type="InterPro" id="IPR013128">
    <property type="entry name" value="Peptidase_C1A"/>
</dbReference>
<dbReference type="Proteomes" id="UP000504623">
    <property type="component" value="Unplaced"/>
</dbReference>
<dbReference type="InterPro" id="IPR038765">
    <property type="entry name" value="Papain-like_cys_pep_sf"/>
</dbReference>
<accession>A0A9B0WKN2</accession>
<protein>
    <recommendedName>
        <fullName evidence="12">Cathepsin W</fullName>
    </recommendedName>
</protein>
<dbReference type="OrthoDB" id="387093at2759"/>
<evidence type="ECO:0000256" key="9">
    <source>
        <dbReference type="ARBA" id="ARBA00023157"/>
    </source>
</evidence>
<gene>
    <name evidence="17" type="primary">CTSW</name>
</gene>
<dbReference type="FunFam" id="3.90.70.10:FF:000100">
    <property type="entry name" value="Cathepsin W"/>
    <property type="match status" value="1"/>
</dbReference>
<keyword evidence="5" id="KW-0378">Hydrolase</keyword>
<keyword evidence="9" id="KW-1015">Disulfide bond</keyword>
<dbReference type="RefSeq" id="XP_006861134.1">
    <property type="nucleotide sequence ID" value="XM_006861072.1"/>
</dbReference>
<evidence type="ECO:0000256" key="10">
    <source>
        <dbReference type="ARBA" id="ARBA00023180"/>
    </source>
</evidence>
<evidence type="ECO:0000256" key="5">
    <source>
        <dbReference type="ARBA" id="ARBA00022801"/>
    </source>
</evidence>
<dbReference type="Pfam" id="PF08246">
    <property type="entry name" value="Inhibitor_I29"/>
    <property type="match status" value="1"/>
</dbReference>
<evidence type="ECO:0000259" key="14">
    <source>
        <dbReference type="SMART" id="SM00645"/>
    </source>
</evidence>
<keyword evidence="7" id="KW-0256">Endoplasmic reticulum</keyword>
<keyword evidence="10" id="KW-0325">Glycoprotein</keyword>
<keyword evidence="3" id="KW-0645">Protease</keyword>
<dbReference type="SMART" id="SM00645">
    <property type="entry name" value="Pept_C1"/>
    <property type="match status" value="1"/>
</dbReference>
<dbReference type="AlphaFoldDB" id="A0A9B0WKN2"/>
<keyword evidence="8" id="KW-0865">Zymogen</keyword>
<comment type="function">
    <text evidence="11">May have a specific function in the mechanism or regulation of T-cell cytolytic activity.</text>
</comment>
<dbReference type="SMART" id="SM00848">
    <property type="entry name" value="Inhibitor_I29"/>
    <property type="match status" value="1"/>
</dbReference>
<sequence>MVSKTHLFYLQALLMAGLAHSIRGSLMVPAPGPQPLEVKEVFRLFQIQYNRSYSNPAEYARRLDIFTHNLAQAQQQEDNDLGTAQFGVTPFSDLTEEEFIQAYGPQQVPGRDPNVSRKVESEGWGKSVPSTCDWRKRPNTIKPIRDQKNCNCCWAIAAASNIESLWNIKFDQSVEVSVQELLDCDRCGNGCQGGYVWDAFATVLNNSGLASEKEYPFRGTFRAHNCQAKKYKNVAWIKDFIMLPDSEQKIASYLAIHGPITVTINMTPLQNYQKGIIKATPTTCDPYRVNHSVLLVGFGKSKSGARAQAKGSQDGAQVTPRSTPYWILKNSWGSKWGEKGYFRLHRGSNSCGITKFPLTARVDQPAKKLPVSCPP</sequence>
<dbReference type="GO" id="GO:0006508">
    <property type="term" value="P:proteolysis"/>
    <property type="evidence" value="ECO:0007669"/>
    <property type="project" value="UniProtKB-KW"/>
</dbReference>
<dbReference type="SUPFAM" id="SSF54001">
    <property type="entry name" value="Cysteine proteinases"/>
    <property type="match status" value="1"/>
</dbReference>
<reference evidence="17" key="1">
    <citation type="submission" date="2025-08" db="UniProtKB">
        <authorList>
            <consortium name="RefSeq"/>
        </authorList>
    </citation>
    <scope>IDENTIFICATION</scope>
    <source>
        <tissue evidence="17">Spleen</tissue>
    </source>
</reference>
<keyword evidence="6" id="KW-0788">Thiol protease</keyword>
<feature type="chain" id="PRO_5039195184" description="Cathepsin W" evidence="13">
    <location>
        <begin position="25"/>
        <end position="375"/>
    </location>
</feature>
<dbReference type="CTD" id="1521"/>
<dbReference type="Pfam" id="PF00112">
    <property type="entry name" value="Peptidase_C1"/>
    <property type="match status" value="1"/>
</dbReference>
<dbReference type="GeneID" id="102820495"/>
<evidence type="ECO:0000256" key="2">
    <source>
        <dbReference type="ARBA" id="ARBA00008455"/>
    </source>
</evidence>
<comment type="subcellular location">
    <subcellularLocation>
        <location evidence="1">Endoplasmic reticulum</location>
    </subcellularLocation>
</comment>
<dbReference type="InterPro" id="IPR000668">
    <property type="entry name" value="Peptidase_C1A_C"/>
</dbReference>
<feature type="signal peptide" evidence="13">
    <location>
        <begin position="1"/>
        <end position="24"/>
    </location>
</feature>
<evidence type="ECO:0000313" key="16">
    <source>
        <dbReference type="Proteomes" id="UP000504623"/>
    </source>
</evidence>
<evidence type="ECO:0000256" key="12">
    <source>
        <dbReference type="ARBA" id="ARBA00072062"/>
    </source>
</evidence>
<feature type="domain" description="Cathepsin propeptide inhibitor" evidence="15">
    <location>
        <begin position="42"/>
        <end position="99"/>
    </location>
</feature>
<dbReference type="Gene3D" id="3.90.70.10">
    <property type="entry name" value="Cysteine proteinases"/>
    <property type="match status" value="1"/>
</dbReference>
<dbReference type="InterPro" id="IPR013201">
    <property type="entry name" value="Prot_inhib_I29"/>
</dbReference>
<dbReference type="PRINTS" id="PR00705">
    <property type="entry name" value="PAPAIN"/>
</dbReference>
<proteinExistence type="inferred from homology"/>